<proteinExistence type="predicted"/>
<dbReference type="EMBL" id="GBRH01261116">
    <property type="protein sequence ID" value="JAD36779.1"/>
    <property type="molecule type" value="Transcribed_RNA"/>
</dbReference>
<sequence length="15" mass="1510">MASVLPTIAAHPSNT</sequence>
<name>A0A0A8ZBI0_ARUDO</name>
<evidence type="ECO:0000313" key="1">
    <source>
        <dbReference type="EMBL" id="JAD36779.1"/>
    </source>
</evidence>
<reference evidence="1" key="1">
    <citation type="submission" date="2014-09" db="EMBL/GenBank/DDBJ databases">
        <authorList>
            <person name="Magalhaes I.L.F."/>
            <person name="Oliveira U."/>
            <person name="Santos F.R."/>
            <person name="Vidigal T.H.D.A."/>
            <person name="Brescovit A.D."/>
            <person name="Santos A.J."/>
        </authorList>
    </citation>
    <scope>NUCLEOTIDE SEQUENCE</scope>
    <source>
        <tissue evidence="1">Shoot tissue taken approximately 20 cm above the soil surface</tissue>
    </source>
</reference>
<organism evidence="1">
    <name type="scientific">Arundo donax</name>
    <name type="common">Giant reed</name>
    <name type="synonym">Donax arundinaceus</name>
    <dbReference type="NCBI Taxonomy" id="35708"/>
    <lineage>
        <taxon>Eukaryota</taxon>
        <taxon>Viridiplantae</taxon>
        <taxon>Streptophyta</taxon>
        <taxon>Embryophyta</taxon>
        <taxon>Tracheophyta</taxon>
        <taxon>Spermatophyta</taxon>
        <taxon>Magnoliopsida</taxon>
        <taxon>Liliopsida</taxon>
        <taxon>Poales</taxon>
        <taxon>Poaceae</taxon>
        <taxon>PACMAD clade</taxon>
        <taxon>Arundinoideae</taxon>
        <taxon>Arundineae</taxon>
        <taxon>Arundo</taxon>
    </lineage>
</organism>
<accession>A0A0A8ZBI0</accession>
<reference evidence="1" key="2">
    <citation type="journal article" date="2015" name="Data Brief">
        <title>Shoot transcriptome of the giant reed, Arundo donax.</title>
        <authorList>
            <person name="Barrero R.A."/>
            <person name="Guerrero F.D."/>
            <person name="Moolhuijzen P."/>
            <person name="Goolsby J.A."/>
            <person name="Tidwell J."/>
            <person name="Bellgard S.E."/>
            <person name="Bellgard M.I."/>
        </authorList>
    </citation>
    <scope>NUCLEOTIDE SEQUENCE</scope>
    <source>
        <tissue evidence="1">Shoot tissue taken approximately 20 cm above the soil surface</tissue>
    </source>
</reference>
<protein>
    <submittedName>
        <fullName evidence="1">Uncharacterized protein</fullName>
    </submittedName>
</protein>